<feature type="compositionally biased region" description="Pro residues" evidence="1">
    <location>
        <begin position="262"/>
        <end position="275"/>
    </location>
</feature>
<sequence>MERMVPQHFHDHLEEATVIPYNMLGFRHLSTQDALLALHEEVMAEPSLAKLKTILEVDHKKASDCVDHDAILEELAASNCGPSLYHYDRDFLRGRSLVISIGEHETPPFPHPQRGIPEGAVLSPTLLNHAALEIHRALKQVEDVHHLMYADDISIWIKTGSPGHIETQLQEALNKTQEEAETIGLTCFTEKNGTHGHQQTVEGTPLQITLRCHPYPANYRDSWPPPPEVWEIRVARPFPRAAVMTSLRLSMPSREDPTMAAPQPPTRPAPRPIQE</sequence>
<dbReference type="PANTHER" id="PTHR33332">
    <property type="entry name" value="REVERSE TRANSCRIPTASE DOMAIN-CONTAINING PROTEIN"/>
    <property type="match status" value="1"/>
</dbReference>
<accession>A0A9J6GKH0</accession>
<feature type="region of interest" description="Disordered" evidence="1">
    <location>
        <begin position="250"/>
        <end position="275"/>
    </location>
</feature>
<protein>
    <recommendedName>
        <fullName evidence="2">Reverse transcriptase domain-containing protein</fullName>
    </recommendedName>
</protein>
<dbReference type="AlphaFoldDB" id="A0A9J6GKH0"/>
<organism evidence="3 4">
    <name type="scientific">Haemaphysalis longicornis</name>
    <name type="common">Bush tick</name>
    <dbReference type="NCBI Taxonomy" id="44386"/>
    <lineage>
        <taxon>Eukaryota</taxon>
        <taxon>Metazoa</taxon>
        <taxon>Ecdysozoa</taxon>
        <taxon>Arthropoda</taxon>
        <taxon>Chelicerata</taxon>
        <taxon>Arachnida</taxon>
        <taxon>Acari</taxon>
        <taxon>Parasitiformes</taxon>
        <taxon>Ixodida</taxon>
        <taxon>Ixodoidea</taxon>
        <taxon>Ixodidae</taxon>
        <taxon>Haemaphysalinae</taxon>
        <taxon>Haemaphysalis</taxon>
    </lineage>
</organism>
<evidence type="ECO:0000256" key="1">
    <source>
        <dbReference type="SAM" id="MobiDB-lite"/>
    </source>
</evidence>
<dbReference type="VEuPathDB" id="VectorBase:HLOH_053497"/>
<dbReference type="Proteomes" id="UP000821853">
    <property type="component" value="Chromosome 5"/>
</dbReference>
<dbReference type="OrthoDB" id="8063979at2759"/>
<evidence type="ECO:0000313" key="3">
    <source>
        <dbReference type="EMBL" id="KAH9376053.1"/>
    </source>
</evidence>
<dbReference type="Pfam" id="PF00078">
    <property type="entry name" value="RVT_1"/>
    <property type="match status" value="1"/>
</dbReference>
<keyword evidence="4" id="KW-1185">Reference proteome</keyword>
<gene>
    <name evidence="3" type="ORF">HPB48_007974</name>
</gene>
<name>A0A9J6GKH0_HAELO</name>
<feature type="domain" description="Reverse transcriptase" evidence="2">
    <location>
        <begin position="1"/>
        <end position="206"/>
    </location>
</feature>
<dbReference type="EMBL" id="JABSTR010000007">
    <property type="protein sequence ID" value="KAH9376053.1"/>
    <property type="molecule type" value="Genomic_DNA"/>
</dbReference>
<evidence type="ECO:0000259" key="2">
    <source>
        <dbReference type="PROSITE" id="PS50878"/>
    </source>
</evidence>
<dbReference type="InterPro" id="IPR000477">
    <property type="entry name" value="RT_dom"/>
</dbReference>
<dbReference type="PROSITE" id="PS50878">
    <property type="entry name" value="RT_POL"/>
    <property type="match status" value="1"/>
</dbReference>
<reference evidence="3 4" key="1">
    <citation type="journal article" date="2020" name="Cell">
        <title>Large-Scale Comparative Analyses of Tick Genomes Elucidate Their Genetic Diversity and Vector Capacities.</title>
        <authorList>
            <consortium name="Tick Genome and Microbiome Consortium (TIGMIC)"/>
            <person name="Jia N."/>
            <person name="Wang J."/>
            <person name="Shi W."/>
            <person name="Du L."/>
            <person name="Sun Y."/>
            <person name="Zhan W."/>
            <person name="Jiang J.F."/>
            <person name="Wang Q."/>
            <person name="Zhang B."/>
            <person name="Ji P."/>
            <person name="Bell-Sakyi L."/>
            <person name="Cui X.M."/>
            <person name="Yuan T.T."/>
            <person name="Jiang B.G."/>
            <person name="Yang W.F."/>
            <person name="Lam T.T."/>
            <person name="Chang Q.C."/>
            <person name="Ding S.J."/>
            <person name="Wang X.J."/>
            <person name="Zhu J.G."/>
            <person name="Ruan X.D."/>
            <person name="Zhao L."/>
            <person name="Wei J.T."/>
            <person name="Ye R.Z."/>
            <person name="Que T.C."/>
            <person name="Du C.H."/>
            <person name="Zhou Y.H."/>
            <person name="Cheng J.X."/>
            <person name="Dai P.F."/>
            <person name="Guo W.B."/>
            <person name="Han X.H."/>
            <person name="Huang E.J."/>
            <person name="Li L.F."/>
            <person name="Wei W."/>
            <person name="Gao Y.C."/>
            <person name="Liu J.Z."/>
            <person name="Shao H.Z."/>
            <person name="Wang X."/>
            <person name="Wang C.C."/>
            <person name="Yang T.C."/>
            <person name="Huo Q.B."/>
            <person name="Li W."/>
            <person name="Chen H.Y."/>
            <person name="Chen S.E."/>
            <person name="Zhou L.G."/>
            <person name="Ni X.B."/>
            <person name="Tian J.H."/>
            <person name="Sheng Y."/>
            <person name="Liu T."/>
            <person name="Pan Y.S."/>
            <person name="Xia L.Y."/>
            <person name="Li J."/>
            <person name="Zhao F."/>
            <person name="Cao W.C."/>
        </authorList>
    </citation>
    <scope>NUCLEOTIDE SEQUENCE [LARGE SCALE GENOMIC DNA]</scope>
    <source>
        <strain evidence="3">HaeL-2018</strain>
    </source>
</reference>
<comment type="caution">
    <text evidence="3">The sequence shown here is derived from an EMBL/GenBank/DDBJ whole genome shotgun (WGS) entry which is preliminary data.</text>
</comment>
<dbReference type="OMA" id="IGEHETP"/>
<proteinExistence type="predicted"/>
<evidence type="ECO:0000313" key="4">
    <source>
        <dbReference type="Proteomes" id="UP000821853"/>
    </source>
</evidence>